<protein>
    <submittedName>
        <fullName evidence="1">Uncharacterized protein</fullName>
    </submittedName>
</protein>
<keyword evidence="2" id="KW-1185">Reference proteome</keyword>
<reference evidence="1 2" key="1">
    <citation type="journal article" date="2019" name="Sci. Rep.">
        <title>Orb-weaving spider Araneus ventricosus genome elucidates the spidroin gene catalogue.</title>
        <authorList>
            <person name="Kono N."/>
            <person name="Nakamura H."/>
            <person name="Ohtoshi R."/>
            <person name="Moran D.A.P."/>
            <person name="Shinohara A."/>
            <person name="Yoshida Y."/>
            <person name="Fujiwara M."/>
            <person name="Mori M."/>
            <person name="Tomita M."/>
            <person name="Arakawa K."/>
        </authorList>
    </citation>
    <scope>NUCLEOTIDE SEQUENCE [LARGE SCALE GENOMIC DNA]</scope>
</reference>
<evidence type="ECO:0000313" key="1">
    <source>
        <dbReference type="EMBL" id="GBM25326.1"/>
    </source>
</evidence>
<sequence length="101" mass="11481">MIHLEISMNLHALDLPDSKNHSLRTLKKRSVLEGRNLVYGLNTNTIDTQEMPDEIHQRFASQALTPTRSQHANLATSLSLGFASFRIPHAQDFRDDYPIIV</sequence>
<gene>
    <name evidence="1" type="ORF">AVEN_232463_1</name>
</gene>
<dbReference type="AlphaFoldDB" id="A0A4Y2EAF2"/>
<evidence type="ECO:0000313" key="2">
    <source>
        <dbReference type="Proteomes" id="UP000499080"/>
    </source>
</evidence>
<accession>A0A4Y2EAF2</accession>
<proteinExistence type="predicted"/>
<organism evidence="1 2">
    <name type="scientific">Araneus ventricosus</name>
    <name type="common">Orbweaver spider</name>
    <name type="synonym">Epeira ventricosa</name>
    <dbReference type="NCBI Taxonomy" id="182803"/>
    <lineage>
        <taxon>Eukaryota</taxon>
        <taxon>Metazoa</taxon>
        <taxon>Ecdysozoa</taxon>
        <taxon>Arthropoda</taxon>
        <taxon>Chelicerata</taxon>
        <taxon>Arachnida</taxon>
        <taxon>Araneae</taxon>
        <taxon>Araneomorphae</taxon>
        <taxon>Entelegynae</taxon>
        <taxon>Araneoidea</taxon>
        <taxon>Araneidae</taxon>
        <taxon>Araneus</taxon>
    </lineage>
</organism>
<dbReference type="Proteomes" id="UP000499080">
    <property type="component" value="Unassembled WGS sequence"/>
</dbReference>
<name>A0A4Y2EAF2_ARAVE</name>
<dbReference type="EMBL" id="BGPR01000535">
    <property type="protein sequence ID" value="GBM25326.1"/>
    <property type="molecule type" value="Genomic_DNA"/>
</dbReference>
<comment type="caution">
    <text evidence="1">The sequence shown here is derived from an EMBL/GenBank/DDBJ whole genome shotgun (WGS) entry which is preliminary data.</text>
</comment>